<gene>
    <name evidence="2" type="ORF">HMPREF9498_00474</name>
</gene>
<sequence>MKFKVTIGVAILGLFIVGMAVKQVAEKKIVSIGNEQALSLEEEEKMSSPEEGDQSWKLLLVNQTHQIPEDYQIQLKKLPNKQAVDKRIYPALNRMFKDAKRQGFYLEVTSSYRTNEEQKEIMAEKVQAFQDQGFSEQEAIETAESWVAVPRTSEHEVGLAVDINAQSKRSTDEEVYAWLAKNAYKYGFILRYPSDKVEITGVSYEPWHYRYVGKKAALEIQKASLTLEEYLAENNN</sequence>
<dbReference type="HOGENOM" id="CLU_054193_3_2_9"/>
<dbReference type="InterPro" id="IPR052179">
    <property type="entry name" value="DD-CPase-like"/>
</dbReference>
<dbReference type="InterPro" id="IPR003709">
    <property type="entry name" value="VanY-like_core_dom"/>
</dbReference>
<dbReference type="GO" id="GO:0009002">
    <property type="term" value="F:serine-type D-Ala-D-Ala carboxypeptidase activity"/>
    <property type="evidence" value="ECO:0007669"/>
    <property type="project" value="UniProtKB-EC"/>
</dbReference>
<evidence type="ECO:0000313" key="3">
    <source>
        <dbReference type="Proteomes" id="UP000004846"/>
    </source>
</evidence>
<evidence type="ECO:0000313" key="2">
    <source>
        <dbReference type="EMBL" id="EFM83894.1"/>
    </source>
</evidence>
<organism evidence="2 3">
    <name type="scientific">Enterococcus faecalis TX4248</name>
    <dbReference type="NCBI Taxonomy" id="749495"/>
    <lineage>
        <taxon>Bacteria</taxon>
        <taxon>Bacillati</taxon>
        <taxon>Bacillota</taxon>
        <taxon>Bacilli</taxon>
        <taxon>Lactobacillales</taxon>
        <taxon>Enterococcaceae</taxon>
        <taxon>Enterococcus</taxon>
    </lineage>
</organism>
<protein>
    <submittedName>
        <fullName evidence="2">Serine-type D-Ala-D-Ala carboxypeptidase</fullName>
        <ecNumber evidence="2">3.4.16.4</ecNumber>
    </submittedName>
</protein>
<comment type="caution">
    <text evidence="2">The sequence shown here is derived from an EMBL/GenBank/DDBJ whole genome shotgun (WGS) entry which is preliminary data.</text>
</comment>
<dbReference type="InterPro" id="IPR058193">
    <property type="entry name" value="VanY/YodJ_core_dom"/>
</dbReference>
<accession>A0A125W9C8</accession>
<dbReference type="PANTHER" id="PTHR34385:SF1">
    <property type="entry name" value="PEPTIDOGLYCAN L-ALANYL-D-GLUTAMATE ENDOPEPTIDASE CWLK"/>
    <property type="match status" value="1"/>
</dbReference>
<dbReference type="CDD" id="cd14852">
    <property type="entry name" value="LD-carboxypeptidase"/>
    <property type="match status" value="1"/>
</dbReference>
<proteinExistence type="predicted"/>
<dbReference type="EMBL" id="AEBR01000012">
    <property type="protein sequence ID" value="EFM83894.1"/>
    <property type="molecule type" value="Genomic_DNA"/>
</dbReference>
<dbReference type="GO" id="GO:0006508">
    <property type="term" value="P:proteolysis"/>
    <property type="evidence" value="ECO:0007669"/>
    <property type="project" value="InterPro"/>
</dbReference>
<keyword evidence="2" id="KW-0378">Hydrolase</keyword>
<dbReference type="Proteomes" id="UP000004846">
    <property type="component" value="Unassembled WGS sequence"/>
</dbReference>
<dbReference type="AlphaFoldDB" id="A0A125W9C8"/>
<evidence type="ECO:0000259" key="1">
    <source>
        <dbReference type="Pfam" id="PF02557"/>
    </source>
</evidence>
<name>A0A125W9C8_ENTFL</name>
<dbReference type="SUPFAM" id="SSF55166">
    <property type="entry name" value="Hedgehog/DD-peptidase"/>
    <property type="match status" value="1"/>
</dbReference>
<dbReference type="Pfam" id="PF02557">
    <property type="entry name" value="VanY"/>
    <property type="match status" value="1"/>
</dbReference>
<keyword evidence="2" id="KW-0645">Protease</keyword>
<dbReference type="RefSeq" id="WP_002356314.1">
    <property type="nucleotide sequence ID" value="NZ_GL454418.1"/>
</dbReference>
<reference evidence="3" key="1">
    <citation type="submission" date="2010-07" db="EMBL/GenBank/DDBJ databases">
        <authorList>
            <person name="Weinstock G."/>
            <person name="Sodergren E."/>
            <person name="Clifton S."/>
            <person name="Fulton L."/>
            <person name="Fulton B."/>
            <person name="Courtney L."/>
            <person name="Fronick C."/>
            <person name="Harrison M."/>
            <person name="Strong C."/>
            <person name="Farmer C."/>
            <person name="Delahaunty K."/>
            <person name="Markovic C."/>
            <person name="Hall O."/>
            <person name="Minx P."/>
            <person name="Tomlinson C."/>
            <person name="Mitreva M."/>
            <person name="Hou S."/>
            <person name="Chen J."/>
            <person name="Wollam A."/>
            <person name="Pepin K.H."/>
            <person name="Johnson M."/>
            <person name="Bhonagiri V."/>
            <person name="Zhang X."/>
            <person name="Suruliraj S."/>
            <person name="Warren W."/>
            <person name="Chinwalla A."/>
            <person name="Mardis E.R."/>
            <person name="Wilson R.K."/>
        </authorList>
    </citation>
    <scope>NUCLEOTIDE SEQUENCE [LARGE SCALE GENOMIC DNA]</scope>
    <source>
        <strain evidence="3">TX4248</strain>
    </source>
</reference>
<dbReference type="EC" id="3.4.16.4" evidence="2"/>
<keyword evidence="2" id="KW-0121">Carboxypeptidase</keyword>
<feature type="domain" description="D-alanyl-D-alanine carboxypeptidase-like core" evidence="1">
    <location>
        <begin position="83"/>
        <end position="214"/>
    </location>
</feature>
<dbReference type="PANTHER" id="PTHR34385">
    <property type="entry name" value="D-ALANYL-D-ALANINE CARBOXYPEPTIDASE"/>
    <property type="match status" value="1"/>
</dbReference>
<dbReference type="Gene3D" id="3.30.1380.10">
    <property type="match status" value="1"/>
</dbReference>
<dbReference type="InterPro" id="IPR009045">
    <property type="entry name" value="Zn_M74/Hedgehog-like"/>
</dbReference>